<sequence length="266" mass="31107">MDNDIIRGTFEVDLNTGITKYNLTSTHTIKQERIKSLEDFLENTVAEVNVDKRLTTEQRKKIWCILDDFAYCNGGDKEQWREQLQTEFCRQRDYEYFSISELKRDGASKDVAREFIQWLCELAVTESIGFREETGNPALWVPDIGRYVIACLRARRCAVCGKVHDFDNGDIVDLDHWSTISSSAGTYENDDGLQNPFVSLCRLHHSEKHNIGVKSFEEKYHIGGIWLNEQLVYELLDVYPNHFRLFRKRLKEGYYDNVITRKGKNE</sequence>
<proteinExistence type="predicted"/>
<dbReference type="Pfam" id="PF16784">
    <property type="entry name" value="HNHc_6"/>
    <property type="match status" value="1"/>
</dbReference>
<dbReference type="OrthoDB" id="79963at2"/>
<evidence type="ECO:0000313" key="2">
    <source>
        <dbReference type="Proteomes" id="UP000321606"/>
    </source>
</evidence>
<accession>A0A510J8N8</accession>
<protein>
    <submittedName>
        <fullName evidence="1">Uncharacterized protein</fullName>
    </submittedName>
</protein>
<dbReference type="RefSeq" id="WP_051411722.1">
    <property type="nucleotide sequence ID" value="NZ_AP019822.1"/>
</dbReference>
<evidence type="ECO:0000313" key="1">
    <source>
        <dbReference type="EMBL" id="BBM35436.1"/>
    </source>
</evidence>
<dbReference type="Proteomes" id="UP000321606">
    <property type="component" value="Chromosome"/>
</dbReference>
<gene>
    <name evidence="1" type="ORF">JCM16774_0349</name>
</gene>
<dbReference type="AlphaFoldDB" id="A0A510J8N8"/>
<dbReference type="EMBL" id="AP019822">
    <property type="protein sequence ID" value="BBM35436.1"/>
    <property type="molecule type" value="Genomic_DNA"/>
</dbReference>
<name>A0A510J8N8_9FUSO</name>
<dbReference type="InterPro" id="IPR041242">
    <property type="entry name" value="HNHc_6"/>
</dbReference>
<dbReference type="KEGG" id="lgo:JCM16774_0349"/>
<dbReference type="STRING" id="714315.GCA_000516535_00362"/>
<organism evidence="1 2">
    <name type="scientific">Pseudoleptotrichia goodfellowii</name>
    <dbReference type="NCBI Taxonomy" id="157692"/>
    <lineage>
        <taxon>Bacteria</taxon>
        <taxon>Fusobacteriati</taxon>
        <taxon>Fusobacteriota</taxon>
        <taxon>Fusobacteriia</taxon>
        <taxon>Fusobacteriales</taxon>
        <taxon>Leptotrichiaceae</taxon>
        <taxon>Pseudoleptotrichia</taxon>
    </lineage>
</organism>
<reference evidence="1 2" key="1">
    <citation type="submission" date="2019-07" db="EMBL/GenBank/DDBJ databases">
        <title>Complete Genome Sequence of Leptotrichia goodfellowii Strain JCM 16774.</title>
        <authorList>
            <person name="Watanabe S."/>
            <person name="Cui L."/>
        </authorList>
    </citation>
    <scope>NUCLEOTIDE SEQUENCE [LARGE SCALE GENOMIC DNA]</scope>
    <source>
        <strain evidence="1 2">JCM16774</strain>
    </source>
</reference>